<name>A0A6G1K011_9PLEO</name>
<sequence length="150" mass="17258">MRLLQYVTWTGVEILPSSALHAPLSDPIVPFKHQIVIVVDPIASPSNLINFFHQPAISSDQIKFCITSAETMHACIMHVQRAIGLDWGYQIRPLHMTQRRRQVTLFFTRVIICGARLHTSLFSITWASRHGRRNTQNHVFRVGVPRHWLT</sequence>
<dbReference type="EMBL" id="MU005776">
    <property type="protein sequence ID" value="KAF2706194.1"/>
    <property type="molecule type" value="Genomic_DNA"/>
</dbReference>
<organism evidence="1 2">
    <name type="scientific">Pleomassaria siparia CBS 279.74</name>
    <dbReference type="NCBI Taxonomy" id="1314801"/>
    <lineage>
        <taxon>Eukaryota</taxon>
        <taxon>Fungi</taxon>
        <taxon>Dikarya</taxon>
        <taxon>Ascomycota</taxon>
        <taxon>Pezizomycotina</taxon>
        <taxon>Dothideomycetes</taxon>
        <taxon>Pleosporomycetidae</taxon>
        <taxon>Pleosporales</taxon>
        <taxon>Pleomassariaceae</taxon>
        <taxon>Pleomassaria</taxon>
    </lineage>
</organism>
<evidence type="ECO:0000313" key="2">
    <source>
        <dbReference type="Proteomes" id="UP000799428"/>
    </source>
</evidence>
<proteinExistence type="predicted"/>
<dbReference type="Proteomes" id="UP000799428">
    <property type="component" value="Unassembled WGS sequence"/>
</dbReference>
<keyword evidence="2" id="KW-1185">Reference proteome</keyword>
<accession>A0A6G1K011</accession>
<reference evidence="1" key="1">
    <citation type="journal article" date="2020" name="Stud. Mycol.">
        <title>101 Dothideomycetes genomes: a test case for predicting lifestyles and emergence of pathogens.</title>
        <authorList>
            <person name="Haridas S."/>
            <person name="Albert R."/>
            <person name="Binder M."/>
            <person name="Bloem J."/>
            <person name="Labutti K."/>
            <person name="Salamov A."/>
            <person name="Andreopoulos B."/>
            <person name="Baker S."/>
            <person name="Barry K."/>
            <person name="Bills G."/>
            <person name="Bluhm B."/>
            <person name="Cannon C."/>
            <person name="Castanera R."/>
            <person name="Culley D."/>
            <person name="Daum C."/>
            <person name="Ezra D."/>
            <person name="Gonzalez J."/>
            <person name="Henrissat B."/>
            <person name="Kuo A."/>
            <person name="Liang C."/>
            <person name="Lipzen A."/>
            <person name="Lutzoni F."/>
            <person name="Magnuson J."/>
            <person name="Mondo S."/>
            <person name="Nolan M."/>
            <person name="Ohm R."/>
            <person name="Pangilinan J."/>
            <person name="Park H.-J."/>
            <person name="Ramirez L."/>
            <person name="Alfaro M."/>
            <person name="Sun H."/>
            <person name="Tritt A."/>
            <person name="Yoshinaga Y."/>
            <person name="Zwiers L.-H."/>
            <person name="Turgeon B."/>
            <person name="Goodwin S."/>
            <person name="Spatafora J."/>
            <person name="Crous P."/>
            <person name="Grigoriev I."/>
        </authorList>
    </citation>
    <scope>NUCLEOTIDE SEQUENCE</scope>
    <source>
        <strain evidence="1">CBS 279.74</strain>
    </source>
</reference>
<gene>
    <name evidence="1" type="ORF">K504DRAFT_75427</name>
</gene>
<evidence type="ECO:0000313" key="1">
    <source>
        <dbReference type="EMBL" id="KAF2706194.1"/>
    </source>
</evidence>
<protein>
    <submittedName>
        <fullName evidence="1">Uncharacterized protein</fullName>
    </submittedName>
</protein>
<dbReference type="AlphaFoldDB" id="A0A6G1K011"/>